<organism evidence="1 2">
    <name type="scientific">Melastoma candidum</name>
    <dbReference type="NCBI Taxonomy" id="119954"/>
    <lineage>
        <taxon>Eukaryota</taxon>
        <taxon>Viridiplantae</taxon>
        <taxon>Streptophyta</taxon>
        <taxon>Embryophyta</taxon>
        <taxon>Tracheophyta</taxon>
        <taxon>Spermatophyta</taxon>
        <taxon>Magnoliopsida</taxon>
        <taxon>eudicotyledons</taxon>
        <taxon>Gunneridae</taxon>
        <taxon>Pentapetalae</taxon>
        <taxon>rosids</taxon>
        <taxon>malvids</taxon>
        <taxon>Myrtales</taxon>
        <taxon>Melastomataceae</taxon>
        <taxon>Melastomatoideae</taxon>
        <taxon>Melastomateae</taxon>
        <taxon>Melastoma</taxon>
    </lineage>
</organism>
<evidence type="ECO:0000313" key="2">
    <source>
        <dbReference type="Proteomes" id="UP001057402"/>
    </source>
</evidence>
<gene>
    <name evidence="1" type="ORF">MLD38_015958</name>
</gene>
<sequence length="97" mass="10953">MDKVRASMEGLRSDLRNELNVMGMKIDKLADVLNARLEANDREFRAEIGTMRAEIGTMKAELFAKLEGSRYDMIKYFIGMIVSVSALSAVAIRYFVV</sequence>
<dbReference type="Proteomes" id="UP001057402">
    <property type="component" value="Chromosome 4"/>
</dbReference>
<evidence type="ECO:0000313" key="1">
    <source>
        <dbReference type="EMBL" id="KAI4378485.1"/>
    </source>
</evidence>
<protein>
    <submittedName>
        <fullName evidence="1">Uncharacterized protein</fullName>
    </submittedName>
</protein>
<reference evidence="2" key="1">
    <citation type="journal article" date="2023" name="Front. Plant Sci.">
        <title>Chromosomal-level genome assembly of Melastoma candidum provides insights into trichome evolution.</title>
        <authorList>
            <person name="Zhong Y."/>
            <person name="Wu W."/>
            <person name="Sun C."/>
            <person name="Zou P."/>
            <person name="Liu Y."/>
            <person name="Dai S."/>
            <person name="Zhou R."/>
        </authorList>
    </citation>
    <scope>NUCLEOTIDE SEQUENCE [LARGE SCALE GENOMIC DNA]</scope>
</reference>
<name>A0ACB9RIG8_9MYRT</name>
<keyword evidence="2" id="KW-1185">Reference proteome</keyword>
<comment type="caution">
    <text evidence="1">The sequence shown here is derived from an EMBL/GenBank/DDBJ whole genome shotgun (WGS) entry which is preliminary data.</text>
</comment>
<proteinExistence type="predicted"/>
<accession>A0ACB9RIG8</accession>
<dbReference type="EMBL" id="CM042883">
    <property type="protein sequence ID" value="KAI4378485.1"/>
    <property type="molecule type" value="Genomic_DNA"/>
</dbReference>